<dbReference type="Proteomes" id="UP000034680">
    <property type="component" value="Unassembled WGS sequence"/>
</dbReference>
<keyword evidence="7 9" id="KW-0503">Monooxygenase</keyword>
<dbReference type="InterPro" id="IPR001128">
    <property type="entry name" value="Cyt_P450"/>
</dbReference>
<dbReference type="InterPro" id="IPR002401">
    <property type="entry name" value="Cyt_P450_E_grp-I"/>
</dbReference>
<keyword evidence="8" id="KW-0812">Transmembrane</keyword>
<proteinExistence type="inferred from homology"/>
<dbReference type="InterPro" id="IPR050121">
    <property type="entry name" value="Cytochrome_P450_monoxygenase"/>
</dbReference>
<dbReference type="SUPFAM" id="SSF48264">
    <property type="entry name" value="Cytochrome P450"/>
    <property type="match status" value="1"/>
</dbReference>
<dbReference type="STRING" id="1214573.A0A0G2FT07"/>
<keyword evidence="8" id="KW-1133">Transmembrane helix</keyword>
<feature type="binding site" description="axial binding residue" evidence="6">
    <location>
        <position position="475"/>
    </location>
    <ligand>
        <name>heme</name>
        <dbReference type="ChEBI" id="CHEBI:30413"/>
    </ligand>
    <ligandPart>
        <name>Fe</name>
        <dbReference type="ChEBI" id="CHEBI:18248"/>
    </ligandPart>
</feature>
<evidence type="ECO:0000256" key="2">
    <source>
        <dbReference type="ARBA" id="ARBA00010617"/>
    </source>
</evidence>
<evidence type="ECO:0000313" key="10">
    <source>
        <dbReference type="Proteomes" id="UP000034680"/>
    </source>
</evidence>
<comment type="caution">
    <text evidence="9">The sequence shown here is derived from an EMBL/GenBank/DDBJ whole genome shotgun (WGS) entry which is preliminary data.</text>
</comment>
<evidence type="ECO:0000256" key="1">
    <source>
        <dbReference type="ARBA" id="ARBA00001971"/>
    </source>
</evidence>
<dbReference type="PANTHER" id="PTHR24305:SF232">
    <property type="entry name" value="P450, PUTATIVE (EUROFUNG)-RELATED"/>
    <property type="match status" value="1"/>
</dbReference>
<evidence type="ECO:0000256" key="4">
    <source>
        <dbReference type="ARBA" id="ARBA00022723"/>
    </source>
</evidence>
<dbReference type="GO" id="GO:0005506">
    <property type="term" value="F:iron ion binding"/>
    <property type="evidence" value="ECO:0007669"/>
    <property type="project" value="InterPro"/>
</dbReference>
<accession>A0A0G2FT07</accession>
<dbReference type="PROSITE" id="PS00086">
    <property type="entry name" value="CYTOCHROME_P450"/>
    <property type="match status" value="1"/>
</dbReference>
<comment type="cofactor">
    <cofactor evidence="1 6">
        <name>heme</name>
        <dbReference type="ChEBI" id="CHEBI:30413"/>
    </cofactor>
</comment>
<keyword evidence="4 6" id="KW-0479">Metal-binding</keyword>
<dbReference type="PRINTS" id="PR00463">
    <property type="entry name" value="EP450I"/>
</dbReference>
<evidence type="ECO:0000256" key="5">
    <source>
        <dbReference type="ARBA" id="ARBA00023004"/>
    </source>
</evidence>
<name>A0A0G2FT07_9PEZI</name>
<feature type="transmembrane region" description="Helical" evidence="8">
    <location>
        <begin position="20"/>
        <end position="42"/>
    </location>
</feature>
<gene>
    <name evidence="9" type="ORF">UCDDA912_g02926</name>
</gene>
<keyword evidence="10" id="KW-1185">Reference proteome</keyword>
<keyword evidence="7" id="KW-0560">Oxidoreductase</keyword>
<dbReference type="GO" id="GO:0004497">
    <property type="term" value="F:monooxygenase activity"/>
    <property type="evidence" value="ECO:0007669"/>
    <property type="project" value="UniProtKB-KW"/>
</dbReference>
<keyword evidence="3 6" id="KW-0349">Heme</keyword>
<comment type="similarity">
    <text evidence="2 7">Belongs to the cytochrome P450 family.</text>
</comment>
<organism evidence="9 10">
    <name type="scientific">Diaporthe ampelina</name>
    <dbReference type="NCBI Taxonomy" id="1214573"/>
    <lineage>
        <taxon>Eukaryota</taxon>
        <taxon>Fungi</taxon>
        <taxon>Dikarya</taxon>
        <taxon>Ascomycota</taxon>
        <taxon>Pezizomycotina</taxon>
        <taxon>Sordariomycetes</taxon>
        <taxon>Sordariomycetidae</taxon>
        <taxon>Diaporthales</taxon>
        <taxon>Diaporthaceae</taxon>
        <taxon>Diaporthe</taxon>
    </lineage>
</organism>
<dbReference type="OrthoDB" id="3934656at2759"/>
<sequence length="527" mass="57974">MAIHLLNPSAIQSALTKAVLAFGFVALSLVGWRMIHCLLWHPLRHFPGPWYAACSSLPLGLASITSKEPDWLMYLVRKYGKDGRPIRITPTLLFFYKASALHAIYWDPKCNTKSSTYGHDALGPRSIFQVTDSREHKELRKALGGAPWGVGLIKRNWESRVDNLIRTFLSNQQKRIDTGEPVILSDKVAEFAADVLTTVVFTTPWGFLANDRDERGLIRAWREGLALFGLSQRWRFLREVILPSPLGPHVLPRESDETGNGWLVTQANREIAGRERRMATGEPRPDPPDMLQLTLEAAVGGGGGADEAHGAARPLTAAQRTAHMTLLIQAGVDTTGSGLGATLRLLLTHPDALRRVRAEIAAADAEGLLSPVVQYDEARAHLPYTSACIRESLRLNPPIPNILPRLAPPGGISIDGVFIPAGTEMTSQAYVVQRDADVFGDDGHEFRPERWLGPEGQVARMDAAMYVFGMGARVCLGKEIALMEMHKLVPEIIRRLDLEVLDKGKWVVTGGIASHAPGLKVLIRARK</sequence>
<dbReference type="GO" id="GO:0020037">
    <property type="term" value="F:heme binding"/>
    <property type="evidence" value="ECO:0007669"/>
    <property type="project" value="InterPro"/>
</dbReference>
<protein>
    <submittedName>
        <fullName evidence="9">Putative cytochrome p450 monooxygenase</fullName>
    </submittedName>
</protein>
<dbReference type="InterPro" id="IPR036396">
    <property type="entry name" value="Cyt_P450_sf"/>
</dbReference>
<dbReference type="PANTHER" id="PTHR24305">
    <property type="entry name" value="CYTOCHROME P450"/>
    <property type="match status" value="1"/>
</dbReference>
<evidence type="ECO:0000256" key="8">
    <source>
        <dbReference type="SAM" id="Phobius"/>
    </source>
</evidence>
<evidence type="ECO:0000256" key="6">
    <source>
        <dbReference type="PIRSR" id="PIRSR602401-1"/>
    </source>
</evidence>
<dbReference type="EMBL" id="LCUC01000097">
    <property type="protein sequence ID" value="KKY37089.1"/>
    <property type="molecule type" value="Genomic_DNA"/>
</dbReference>
<reference evidence="9 10" key="1">
    <citation type="submission" date="2015-05" db="EMBL/GenBank/DDBJ databases">
        <title>Distinctive expansion of gene families associated with plant cell wall degradation and secondary metabolism in the genomes of grapevine trunk pathogens.</title>
        <authorList>
            <person name="Lawrence D.P."/>
            <person name="Travadon R."/>
            <person name="Rolshausen P.E."/>
            <person name="Baumgartner K."/>
        </authorList>
    </citation>
    <scope>NUCLEOTIDE SEQUENCE [LARGE SCALE GENOMIC DNA]</scope>
    <source>
        <strain evidence="9">DA912</strain>
    </source>
</reference>
<dbReference type="Gene3D" id="1.10.630.10">
    <property type="entry name" value="Cytochrome P450"/>
    <property type="match status" value="1"/>
</dbReference>
<dbReference type="InterPro" id="IPR017972">
    <property type="entry name" value="Cyt_P450_CS"/>
</dbReference>
<dbReference type="Pfam" id="PF00067">
    <property type="entry name" value="p450"/>
    <property type="match status" value="1"/>
</dbReference>
<dbReference type="PRINTS" id="PR00385">
    <property type="entry name" value="P450"/>
</dbReference>
<keyword evidence="8" id="KW-0472">Membrane</keyword>
<evidence type="ECO:0000256" key="3">
    <source>
        <dbReference type="ARBA" id="ARBA00022617"/>
    </source>
</evidence>
<dbReference type="AlphaFoldDB" id="A0A0G2FT07"/>
<keyword evidence="5 6" id="KW-0408">Iron</keyword>
<dbReference type="GO" id="GO:0016705">
    <property type="term" value="F:oxidoreductase activity, acting on paired donors, with incorporation or reduction of molecular oxygen"/>
    <property type="evidence" value="ECO:0007669"/>
    <property type="project" value="InterPro"/>
</dbReference>
<reference evidence="9 10" key="2">
    <citation type="submission" date="2015-05" db="EMBL/GenBank/DDBJ databases">
        <authorList>
            <person name="Morales-Cruz A."/>
            <person name="Amrine K.C."/>
            <person name="Cantu D."/>
        </authorList>
    </citation>
    <scope>NUCLEOTIDE SEQUENCE [LARGE SCALE GENOMIC DNA]</scope>
    <source>
        <strain evidence="9">DA912</strain>
    </source>
</reference>
<evidence type="ECO:0000256" key="7">
    <source>
        <dbReference type="RuleBase" id="RU000461"/>
    </source>
</evidence>
<evidence type="ECO:0000313" key="9">
    <source>
        <dbReference type="EMBL" id="KKY37089.1"/>
    </source>
</evidence>